<dbReference type="Proteomes" id="UP000184383">
    <property type="component" value="Unassembled WGS sequence"/>
</dbReference>
<keyword evidence="2" id="KW-1185">Reference proteome</keyword>
<evidence type="ECO:0000313" key="2">
    <source>
        <dbReference type="Proteomes" id="UP000184383"/>
    </source>
</evidence>
<name>A0A1L9RVB3_ASPWE</name>
<reference evidence="2" key="1">
    <citation type="journal article" date="2017" name="Genome Biol.">
        <title>Comparative genomics reveals high biological diversity and specific adaptations in the industrially and medically important fungal genus Aspergillus.</title>
        <authorList>
            <person name="de Vries R.P."/>
            <person name="Riley R."/>
            <person name="Wiebenga A."/>
            <person name="Aguilar-Osorio G."/>
            <person name="Amillis S."/>
            <person name="Uchima C.A."/>
            <person name="Anderluh G."/>
            <person name="Asadollahi M."/>
            <person name="Askin M."/>
            <person name="Barry K."/>
            <person name="Battaglia E."/>
            <person name="Bayram O."/>
            <person name="Benocci T."/>
            <person name="Braus-Stromeyer S.A."/>
            <person name="Caldana C."/>
            <person name="Canovas D."/>
            <person name="Cerqueira G.C."/>
            <person name="Chen F."/>
            <person name="Chen W."/>
            <person name="Choi C."/>
            <person name="Clum A."/>
            <person name="Dos Santos R.A."/>
            <person name="Damasio A.R."/>
            <person name="Diallinas G."/>
            <person name="Emri T."/>
            <person name="Fekete E."/>
            <person name="Flipphi M."/>
            <person name="Freyberg S."/>
            <person name="Gallo A."/>
            <person name="Gournas C."/>
            <person name="Habgood R."/>
            <person name="Hainaut M."/>
            <person name="Harispe M.L."/>
            <person name="Henrissat B."/>
            <person name="Hilden K.S."/>
            <person name="Hope R."/>
            <person name="Hossain A."/>
            <person name="Karabika E."/>
            <person name="Karaffa L."/>
            <person name="Karanyi Z."/>
            <person name="Krasevec N."/>
            <person name="Kuo A."/>
            <person name="Kusch H."/>
            <person name="LaButti K."/>
            <person name="Lagendijk E.L."/>
            <person name="Lapidus A."/>
            <person name="Levasseur A."/>
            <person name="Lindquist E."/>
            <person name="Lipzen A."/>
            <person name="Logrieco A.F."/>
            <person name="MacCabe A."/>
            <person name="Maekelae M.R."/>
            <person name="Malavazi I."/>
            <person name="Melin P."/>
            <person name="Meyer V."/>
            <person name="Mielnichuk N."/>
            <person name="Miskei M."/>
            <person name="Molnar A.P."/>
            <person name="Mule G."/>
            <person name="Ngan C.Y."/>
            <person name="Orejas M."/>
            <person name="Orosz E."/>
            <person name="Ouedraogo J.P."/>
            <person name="Overkamp K.M."/>
            <person name="Park H.-S."/>
            <person name="Perrone G."/>
            <person name="Piumi F."/>
            <person name="Punt P.J."/>
            <person name="Ram A.F."/>
            <person name="Ramon A."/>
            <person name="Rauscher S."/>
            <person name="Record E."/>
            <person name="Riano-Pachon D.M."/>
            <person name="Robert V."/>
            <person name="Roehrig J."/>
            <person name="Ruller R."/>
            <person name="Salamov A."/>
            <person name="Salih N.S."/>
            <person name="Samson R.A."/>
            <person name="Sandor E."/>
            <person name="Sanguinetti M."/>
            <person name="Schuetze T."/>
            <person name="Sepcic K."/>
            <person name="Shelest E."/>
            <person name="Sherlock G."/>
            <person name="Sophianopoulou V."/>
            <person name="Squina F.M."/>
            <person name="Sun H."/>
            <person name="Susca A."/>
            <person name="Todd R.B."/>
            <person name="Tsang A."/>
            <person name="Unkles S.E."/>
            <person name="van de Wiele N."/>
            <person name="van Rossen-Uffink D."/>
            <person name="Oliveira J.V."/>
            <person name="Vesth T.C."/>
            <person name="Visser J."/>
            <person name="Yu J.-H."/>
            <person name="Zhou M."/>
            <person name="Andersen M.R."/>
            <person name="Archer D.B."/>
            <person name="Baker S.E."/>
            <person name="Benoit I."/>
            <person name="Brakhage A.A."/>
            <person name="Braus G.H."/>
            <person name="Fischer R."/>
            <person name="Frisvad J.C."/>
            <person name="Goldman G.H."/>
            <person name="Houbraken J."/>
            <person name="Oakley B."/>
            <person name="Pocsi I."/>
            <person name="Scazzocchio C."/>
            <person name="Seiboth B."/>
            <person name="vanKuyk P.A."/>
            <person name="Wortman J."/>
            <person name="Dyer P.S."/>
            <person name="Grigoriev I.V."/>
        </authorList>
    </citation>
    <scope>NUCLEOTIDE SEQUENCE [LARGE SCALE GENOMIC DNA]</scope>
    <source>
        <strain evidence="2">DTO 134E9</strain>
    </source>
</reference>
<evidence type="ECO:0000313" key="1">
    <source>
        <dbReference type="EMBL" id="OJJ38862.1"/>
    </source>
</evidence>
<dbReference type="AlphaFoldDB" id="A0A1L9RVB3"/>
<dbReference type="EMBL" id="KV878210">
    <property type="protein sequence ID" value="OJJ38862.1"/>
    <property type="molecule type" value="Genomic_DNA"/>
</dbReference>
<proteinExistence type="predicted"/>
<organism evidence="1 2">
    <name type="scientific">Aspergillus wentii DTO 134E9</name>
    <dbReference type="NCBI Taxonomy" id="1073089"/>
    <lineage>
        <taxon>Eukaryota</taxon>
        <taxon>Fungi</taxon>
        <taxon>Dikarya</taxon>
        <taxon>Ascomycota</taxon>
        <taxon>Pezizomycotina</taxon>
        <taxon>Eurotiomycetes</taxon>
        <taxon>Eurotiomycetidae</taxon>
        <taxon>Eurotiales</taxon>
        <taxon>Aspergillaceae</taxon>
        <taxon>Aspergillus</taxon>
        <taxon>Aspergillus subgen. Cremei</taxon>
    </lineage>
</organism>
<protein>
    <submittedName>
        <fullName evidence="1">Uncharacterized protein</fullName>
    </submittedName>
</protein>
<dbReference type="RefSeq" id="XP_040692538.1">
    <property type="nucleotide sequence ID" value="XM_040834483.1"/>
</dbReference>
<sequence>MDDCCVGGAVKISGSTASLDTEYQHHRQHLDRRDTGMQSYIDVVQCKGYEPL</sequence>
<gene>
    <name evidence="1" type="ORF">ASPWEDRAFT_36538</name>
</gene>
<dbReference type="VEuPathDB" id="FungiDB:ASPWEDRAFT_36538"/>
<dbReference type="GeneID" id="63750331"/>
<accession>A0A1L9RVB3</accession>